<dbReference type="PROSITE" id="PS51257">
    <property type="entry name" value="PROKAR_LIPOPROTEIN"/>
    <property type="match status" value="1"/>
</dbReference>
<organism evidence="1 2">
    <name type="scientific">Nocardia bovistercoris</name>
    <dbReference type="NCBI Taxonomy" id="2785916"/>
    <lineage>
        <taxon>Bacteria</taxon>
        <taxon>Bacillati</taxon>
        <taxon>Actinomycetota</taxon>
        <taxon>Actinomycetes</taxon>
        <taxon>Mycobacteriales</taxon>
        <taxon>Nocardiaceae</taxon>
        <taxon>Nocardia</taxon>
    </lineage>
</organism>
<dbReference type="Proteomes" id="UP000655751">
    <property type="component" value="Unassembled WGS sequence"/>
</dbReference>
<protein>
    <recommendedName>
        <fullName evidence="3">Sensor domain-containing protein</fullName>
    </recommendedName>
</protein>
<dbReference type="EMBL" id="JADMLG010000004">
    <property type="protein sequence ID" value="MBH0776896.1"/>
    <property type="molecule type" value="Genomic_DNA"/>
</dbReference>
<proteinExistence type="predicted"/>
<dbReference type="RefSeq" id="WP_196149249.1">
    <property type="nucleotide sequence ID" value="NZ_JADMLG010000004.1"/>
</dbReference>
<evidence type="ECO:0000313" key="1">
    <source>
        <dbReference type="EMBL" id="MBH0776896.1"/>
    </source>
</evidence>
<accession>A0A931IA77</accession>
<evidence type="ECO:0000313" key="2">
    <source>
        <dbReference type="Proteomes" id="UP000655751"/>
    </source>
</evidence>
<reference evidence="1" key="1">
    <citation type="submission" date="2020-11" db="EMBL/GenBank/DDBJ databases">
        <title>Nocardia NEAU-351.nov., a novel actinomycete isolated from the cow dung.</title>
        <authorList>
            <person name="Zhang X."/>
        </authorList>
    </citation>
    <scope>NUCLEOTIDE SEQUENCE</scope>
    <source>
        <strain evidence="1">NEAU-351</strain>
    </source>
</reference>
<gene>
    <name evidence="1" type="ORF">IT779_11440</name>
</gene>
<evidence type="ECO:0008006" key="3">
    <source>
        <dbReference type="Google" id="ProtNLM"/>
    </source>
</evidence>
<dbReference type="AlphaFoldDB" id="A0A931IA77"/>
<comment type="caution">
    <text evidence="1">The sequence shown here is derived from an EMBL/GenBank/DDBJ whole genome shotgun (WGS) entry which is preliminary data.</text>
</comment>
<name>A0A931IA77_9NOCA</name>
<sequence>MIDLRGRVARCAMAVAAGGALVAGCGANDDAGGSSSAPPSTPREQLLLTEAEFPAGVKKIDVPQDRLQAATADLAGVQQNATFTPPECAATQQQLSDATKDLLAQSAIIGAADQQSGVMYTEFVAGRTGELARITEGNKTCPEVSLTTTVEGRAISTVSKVENLSAPAGLKGVDAIVYRSTSVSTVGSGKPLTTTAYMGIAVVRGATVAVRVSSLRDTVDEAAFTGVFTDAVDKVRKAA</sequence>
<keyword evidence="2" id="KW-1185">Reference proteome</keyword>